<evidence type="ECO:0000256" key="1">
    <source>
        <dbReference type="SAM" id="MobiDB-lite"/>
    </source>
</evidence>
<protein>
    <submittedName>
        <fullName evidence="2">Uncharacterized protein</fullName>
    </submittedName>
</protein>
<feature type="compositionally biased region" description="Basic and acidic residues" evidence="1">
    <location>
        <begin position="65"/>
        <end position="89"/>
    </location>
</feature>
<evidence type="ECO:0000313" key="2">
    <source>
        <dbReference type="EMBL" id="KAK2106553.1"/>
    </source>
</evidence>
<name>A0ABQ9VD20_SAGOE</name>
<dbReference type="Proteomes" id="UP001266305">
    <property type="component" value="Unassembled WGS sequence"/>
</dbReference>
<dbReference type="EMBL" id="JASSZA010000007">
    <property type="protein sequence ID" value="KAK2106553.1"/>
    <property type="molecule type" value="Genomic_DNA"/>
</dbReference>
<feature type="compositionally biased region" description="Basic and acidic residues" evidence="1">
    <location>
        <begin position="1"/>
        <end position="20"/>
    </location>
</feature>
<feature type="region of interest" description="Disordered" evidence="1">
    <location>
        <begin position="61"/>
        <end position="103"/>
    </location>
</feature>
<organism evidence="2 3">
    <name type="scientific">Saguinus oedipus</name>
    <name type="common">Cotton-top tamarin</name>
    <name type="synonym">Oedipomidas oedipus</name>
    <dbReference type="NCBI Taxonomy" id="9490"/>
    <lineage>
        <taxon>Eukaryota</taxon>
        <taxon>Metazoa</taxon>
        <taxon>Chordata</taxon>
        <taxon>Craniata</taxon>
        <taxon>Vertebrata</taxon>
        <taxon>Euteleostomi</taxon>
        <taxon>Mammalia</taxon>
        <taxon>Eutheria</taxon>
        <taxon>Euarchontoglires</taxon>
        <taxon>Primates</taxon>
        <taxon>Haplorrhini</taxon>
        <taxon>Platyrrhini</taxon>
        <taxon>Cebidae</taxon>
        <taxon>Callitrichinae</taxon>
        <taxon>Saguinus</taxon>
    </lineage>
</organism>
<comment type="caution">
    <text evidence="2">The sequence shown here is derived from an EMBL/GenBank/DDBJ whole genome shotgun (WGS) entry which is preliminary data.</text>
</comment>
<keyword evidence="3" id="KW-1185">Reference proteome</keyword>
<reference evidence="2 3" key="1">
    <citation type="submission" date="2023-05" db="EMBL/GenBank/DDBJ databases">
        <title>B98-5 Cell Line De Novo Hybrid Assembly: An Optical Mapping Approach.</title>
        <authorList>
            <person name="Kananen K."/>
            <person name="Auerbach J.A."/>
            <person name="Kautto E."/>
            <person name="Blachly J.S."/>
        </authorList>
    </citation>
    <scope>NUCLEOTIDE SEQUENCE [LARGE SCALE GENOMIC DNA]</scope>
    <source>
        <strain evidence="2">B95-8</strain>
        <tissue evidence="2">Cell line</tissue>
    </source>
</reference>
<accession>A0ABQ9VD20</accession>
<evidence type="ECO:0000313" key="3">
    <source>
        <dbReference type="Proteomes" id="UP001266305"/>
    </source>
</evidence>
<feature type="region of interest" description="Disordered" evidence="1">
    <location>
        <begin position="1"/>
        <end position="38"/>
    </location>
</feature>
<gene>
    <name evidence="2" type="ORF">P7K49_016067</name>
</gene>
<sequence>MGKLRPERARGRGIEFESRRRQSRRPGPQDRLTQASPLATPYRLVAGHVVTLGELLRISTQGPLQHDRTATGKSLRDELALGDPRECQRTRVPTALIPSTTTQ</sequence>
<proteinExistence type="predicted"/>